<feature type="compositionally biased region" description="Gly residues" evidence="1">
    <location>
        <begin position="108"/>
        <end position="128"/>
    </location>
</feature>
<reference evidence="3 4" key="1">
    <citation type="journal article" date="2010" name="ChemBioChem">
        <title>Cloning and characterization of the biosynthetic gene cluster of 16-membered macrolide antibiotic FD-891: involvement of a dual functional cytochrome P450 monooxygenase catalyzing epoxidation and hydroxylation.</title>
        <authorList>
            <person name="Kudo F."/>
            <person name="Motegi A."/>
            <person name="Mizoue K."/>
            <person name="Eguchi T."/>
        </authorList>
    </citation>
    <scope>NUCLEOTIDE SEQUENCE [LARGE SCALE GENOMIC DNA]</scope>
    <source>
        <strain evidence="3 4">A-8890</strain>
    </source>
</reference>
<organism evidence="3 4">
    <name type="scientific">Streptomyces graminofaciens</name>
    <dbReference type="NCBI Taxonomy" id="68212"/>
    <lineage>
        <taxon>Bacteria</taxon>
        <taxon>Bacillati</taxon>
        <taxon>Actinomycetota</taxon>
        <taxon>Actinomycetes</taxon>
        <taxon>Kitasatosporales</taxon>
        <taxon>Streptomycetaceae</taxon>
        <taxon>Streptomyces</taxon>
    </lineage>
</organism>
<evidence type="ECO:0000259" key="2">
    <source>
        <dbReference type="Pfam" id="PF02514"/>
    </source>
</evidence>
<accession>A0ABM7FI03</accession>
<dbReference type="Pfam" id="PF02514">
    <property type="entry name" value="CobN-Mg_chel"/>
    <property type="match status" value="1"/>
</dbReference>
<protein>
    <recommendedName>
        <fullName evidence="2">CobN/magnesium chelatase domain-containing protein</fullName>
    </recommendedName>
</protein>
<feature type="compositionally biased region" description="Gly residues" evidence="1">
    <location>
        <begin position="87"/>
        <end position="100"/>
    </location>
</feature>
<dbReference type="PANTHER" id="PTHR44119">
    <property type="entry name" value="MAGNESIUM-CHELATASE SUBUNIT CHLH, CHLOROPLASTIC"/>
    <property type="match status" value="1"/>
</dbReference>
<proteinExistence type="predicted"/>
<dbReference type="InterPro" id="IPR003672">
    <property type="entry name" value="CobN/Mg_chltase"/>
</dbReference>
<feature type="region of interest" description="Disordered" evidence="1">
    <location>
        <begin position="87"/>
        <end position="128"/>
    </location>
</feature>
<reference evidence="3 4" key="2">
    <citation type="journal article" date="2023" name="ChemBioChem">
        <title>Acyltransferase Domain Exchange between Two Independent Type I Polyketide Synthases in the Same Producer Strain of Macrolide Antibiotics.</title>
        <authorList>
            <person name="Kudo F."/>
            <person name="Kishikawa K."/>
            <person name="Tsuboi K."/>
            <person name="Kido T."/>
            <person name="Usui T."/>
            <person name="Hashimoto J."/>
            <person name="Shin-Ya K."/>
            <person name="Miyanaga A."/>
            <person name="Eguchi T."/>
        </authorList>
    </citation>
    <scope>NUCLEOTIDE SEQUENCE [LARGE SCALE GENOMIC DNA]</scope>
    <source>
        <strain evidence="3 4">A-8890</strain>
    </source>
</reference>
<evidence type="ECO:0000256" key="1">
    <source>
        <dbReference type="SAM" id="MobiDB-lite"/>
    </source>
</evidence>
<dbReference type="Proteomes" id="UP001321542">
    <property type="component" value="Chromosome"/>
</dbReference>
<sequence length="128" mass="13000">MPFSFKEIDADGLPAHVADPERAARVAGIAVRHARLRHITSAEKRLALVLSAYPTKHSRTGHAVGLDAPASAVALLRRLREEGYGFGDTGVPGLASGGGDEPIRATAGSGGTGGAASGVPGDGGRPRR</sequence>
<name>A0ABM7FI03_9ACTN</name>
<evidence type="ECO:0000313" key="3">
    <source>
        <dbReference type="EMBL" id="BBC36250.1"/>
    </source>
</evidence>
<dbReference type="PANTHER" id="PTHR44119:SF4">
    <property type="entry name" value="AEROBIC COBALTOCHELATASE SUBUNIT COBN"/>
    <property type="match status" value="1"/>
</dbReference>
<feature type="domain" description="CobN/magnesium chelatase" evidence="2">
    <location>
        <begin position="1"/>
        <end position="86"/>
    </location>
</feature>
<evidence type="ECO:0000313" key="4">
    <source>
        <dbReference type="Proteomes" id="UP001321542"/>
    </source>
</evidence>
<gene>
    <name evidence="3" type="ORF">SGFS_075440</name>
</gene>
<keyword evidence="4" id="KW-1185">Reference proteome</keyword>
<dbReference type="EMBL" id="AP018448">
    <property type="protein sequence ID" value="BBC36250.1"/>
    <property type="molecule type" value="Genomic_DNA"/>
</dbReference>